<keyword evidence="1" id="KW-0645">Protease</keyword>
<evidence type="ECO:0000256" key="2">
    <source>
        <dbReference type="ARBA" id="ARBA00022723"/>
    </source>
</evidence>
<dbReference type="Pfam" id="PF00665">
    <property type="entry name" value="rve"/>
    <property type="match status" value="1"/>
</dbReference>
<dbReference type="AlphaFoldDB" id="A0A2N9I230"/>
<dbReference type="InterPro" id="IPR054722">
    <property type="entry name" value="PolX-like_BBD"/>
</dbReference>
<dbReference type="Pfam" id="PF22936">
    <property type="entry name" value="Pol_BBD"/>
    <property type="match status" value="1"/>
</dbReference>
<dbReference type="GO" id="GO:0006508">
    <property type="term" value="P:proteolysis"/>
    <property type="evidence" value="ECO:0007669"/>
    <property type="project" value="UniProtKB-KW"/>
</dbReference>
<protein>
    <recommendedName>
        <fullName evidence="6">Integrase catalytic domain-containing protein</fullName>
    </recommendedName>
</protein>
<dbReference type="GO" id="GO:0004190">
    <property type="term" value="F:aspartic-type endopeptidase activity"/>
    <property type="evidence" value="ECO:0007669"/>
    <property type="project" value="UniProtKB-KW"/>
</dbReference>
<dbReference type="SUPFAM" id="SSF56672">
    <property type="entry name" value="DNA/RNA polymerases"/>
    <property type="match status" value="1"/>
</dbReference>
<dbReference type="PANTHER" id="PTHR42648:SF20">
    <property type="entry name" value="RNA-DIRECTED DNA POLYMERASE"/>
    <property type="match status" value="1"/>
</dbReference>
<keyword evidence="3" id="KW-0064">Aspartyl protease</keyword>
<dbReference type="InterPro" id="IPR057670">
    <property type="entry name" value="SH3_retrovirus"/>
</dbReference>
<dbReference type="GO" id="GO:0046872">
    <property type="term" value="F:metal ion binding"/>
    <property type="evidence" value="ECO:0007669"/>
    <property type="project" value="UniProtKB-KW"/>
</dbReference>
<dbReference type="GO" id="GO:0015074">
    <property type="term" value="P:DNA integration"/>
    <property type="evidence" value="ECO:0007669"/>
    <property type="project" value="InterPro"/>
</dbReference>
<name>A0A2N9I230_FAGSY</name>
<dbReference type="CDD" id="cd09272">
    <property type="entry name" value="RNase_HI_RT_Ty1"/>
    <property type="match status" value="1"/>
</dbReference>
<dbReference type="PROSITE" id="PS50994">
    <property type="entry name" value="INTEGRASE"/>
    <property type="match status" value="1"/>
</dbReference>
<evidence type="ECO:0000256" key="3">
    <source>
        <dbReference type="ARBA" id="ARBA00022750"/>
    </source>
</evidence>
<dbReference type="SUPFAM" id="SSF53098">
    <property type="entry name" value="Ribonuclease H-like"/>
    <property type="match status" value="1"/>
</dbReference>
<keyword evidence="2" id="KW-0479">Metal-binding</keyword>
<dbReference type="PANTHER" id="PTHR42648">
    <property type="entry name" value="TRANSPOSASE, PUTATIVE-RELATED"/>
    <property type="match status" value="1"/>
</dbReference>
<evidence type="ECO:0000259" key="6">
    <source>
        <dbReference type="PROSITE" id="PS50994"/>
    </source>
</evidence>
<dbReference type="InterPro" id="IPR036397">
    <property type="entry name" value="RNaseH_sf"/>
</dbReference>
<dbReference type="Pfam" id="PF25597">
    <property type="entry name" value="SH3_retrovirus"/>
    <property type="match status" value="1"/>
</dbReference>
<proteinExistence type="predicted"/>
<feature type="region of interest" description="Disordered" evidence="5">
    <location>
        <begin position="388"/>
        <end position="423"/>
    </location>
</feature>
<evidence type="ECO:0000256" key="5">
    <source>
        <dbReference type="SAM" id="MobiDB-lite"/>
    </source>
</evidence>
<dbReference type="Pfam" id="PF07727">
    <property type="entry name" value="RVT_2"/>
    <property type="match status" value="1"/>
</dbReference>
<feature type="domain" description="Integrase catalytic" evidence="6">
    <location>
        <begin position="132"/>
        <end position="303"/>
    </location>
</feature>
<reference evidence="7" key="1">
    <citation type="submission" date="2018-02" db="EMBL/GenBank/DDBJ databases">
        <authorList>
            <person name="Cohen D.B."/>
            <person name="Kent A.D."/>
        </authorList>
    </citation>
    <scope>NUCLEOTIDE SEQUENCE</scope>
</reference>
<dbReference type="InterPro" id="IPR001584">
    <property type="entry name" value="Integrase_cat-core"/>
</dbReference>
<organism evidence="7">
    <name type="scientific">Fagus sylvatica</name>
    <name type="common">Beechnut</name>
    <dbReference type="NCBI Taxonomy" id="28930"/>
    <lineage>
        <taxon>Eukaryota</taxon>
        <taxon>Viridiplantae</taxon>
        <taxon>Streptophyta</taxon>
        <taxon>Embryophyta</taxon>
        <taxon>Tracheophyta</taxon>
        <taxon>Spermatophyta</taxon>
        <taxon>Magnoliopsida</taxon>
        <taxon>eudicotyledons</taxon>
        <taxon>Gunneridae</taxon>
        <taxon>Pentapetalae</taxon>
        <taxon>rosids</taxon>
        <taxon>fabids</taxon>
        <taxon>Fagales</taxon>
        <taxon>Fagaceae</taxon>
        <taxon>Fagus</taxon>
    </lineage>
</organism>
<accession>A0A2N9I230</accession>
<dbReference type="EMBL" id="OIVN01004669">
    <property type="protein sequence ID" value="SPD18712.1"/>
    <property type="molecule type" value="Genomic_DNA"/>
</dbReference>
<gene>
    <name evidence="7" type="ORF">FSB_LOCUS46594</name>
</gene>
<dbReference type="Gene3D" id="3.30.420.10">
    <property type="entry name" value="Ribonuclease H-like superfamily/Ribonuclease H"/>
    <property type="match status" value="1"/>
</dbReference>
<dbReference type="InterPro" id="IPR012337">
    <property type="entry name" value="RNaseH-like_sf"/>
</dbReference>
<feature type="compositionally biased region" description="Polar residues" evidence="5">
    <location>
        <begin position="388"/>
        <end position="402"/>
    </location>
</feature>
<evidence type="ECO:0000256" key="1">
    <source>
        <dbReference type="ARBA" id="ARBA00022670"/>
    </source>
</evidence>
<dbReference type="GO" id="GO:0003676">
    <property type="term" value="F:nucleic acid binding"/>
    <property type="evidence" value="ECO:0007669"/>
    <property type="project" value="InterPro"/>
</dbReference>
<dbReference type="InterPro" id="IPR043502">
    <property type="entry name" value="DNA/RNA_pol_sf"/>
</dbReference>
<dbReference type="InterPro" id="IPR039537">
    <property type="entry name" value="Retrotran_Ty1/copia-like"/>
</dbReference>
<evidence type="ECO:0000313" key="7">
    <source>
        <dbReference type="EMBL" id="SPD18712.1"/>
    </source>
</evidence>
<sequence>MSIEQVFEMNLVKNTNDWWVDTGATRHICSDKKMFSTYQSVGYGEQLFMGNSSTSKVEGKGKVVLKMSSGKELTLNDVLHVPDIRKNLVSGSLLSKNGFQLVFESDKFLLTKSGMLVGKGYLSDGLFKMNVMTIVPINENKNKSSAYLLESSNVWHGRLEEVGKYFVTFIDDCTRYCYVYLLRSKDEALESFIHYKKEVENQLNKKIKVLRSDRGGEYESPFGEFCSQHGIVHQTTAPYSPQQNGVAERKNRTLKEMMNAMLISSGLPQNLWGEAILSANYILNKLPQKKLDKTPYELWKGRTPSYQFLKVWGCLAKVAVPIPKKVKIGPKTVDCVFIGYAHNSSAYRFLIHKSDIPDMHVNTIIESRNASFFEEIFPCKPTQETNSLNSLKRNLESTSSTSHDQELMEERNEVEPRRSKRTKTSKTFGPDFLTFMLEDEPQSFKEAMSMPEAPLWKEAVNSEIESILQNHTWELVDLPPGCKPLGYKWIFKRKMKADGSIDKYKARLVVKGYKQKEGVDYFDTYSPVTRITSIRMLIAIAALYNLEIHQMDVKTAFLNGELDEEIYMEQPEGFIVPGKEKKVCRLVKSLYGLKQAPKQWHEKFDNAMMSNEFRINECDKCVYIKNTTSGYVIVCLYVDDMLIMGSNNDIIKATKRMLNSKFDMKDLGVADVILGIKITRTSDGLVLSQSHYIKKVLEKFGRYDDSPVKTPIDVNLHLTKNKGNGISQLEYSQIIGSLMYIMNCTRPDIAYSVSKLSRYTSNPGEDHWKAIVRVLRYLKYTLNYGVHYTRYPAVLEGSTMESEFIALDKAGEEAEWLRHFLEDMPMWTKPVPPICIHCDSQSAIGRAQSYMYNGKSRHIRRRHNTVRQLLSNGIISIDYIKSKDNIADPLTKGLSGERVNCSSRGMGLKPII</sequence>
<dbReference type="InterPro" id="IPR013103">
    <property type="entry name" value="RVT_2"/>
</dbReference>
<feature type="compositionally biased region" description="Basic and acidic residues" evidence="5">
    <location>
        <begin position="403"/>
        <end position="417"/>
    </location>
</feature>
<keyword evidence="4" id="KW-0378">Hydrolase</keyword>
<evidence type="ECO:0000256" key="4">
    <source>
        <dbReference type="ARBA" id="ARBA00022801"/>
    </source>
</evidence>